<protein>
    <recommendedName>
        <fullName evidence="2">Glutaminase A central domain-containing protein</fullName>
    </recommendedName>
</protein>
<proteinExistence type="predicted"/>
<dbReference type="PANTHER" id="PTHR31987:SF1">
    <property type="entry name" value="GLUTAMINASE A"/>
    <property type="match status" value="1"/>
</dbReference>
<dbReference type="InterPro" id="IPR052743">
    <property type="entry name" value="Glutaminase_GtaA"/>
</dbReference>
<dbReference type="AlphaFoldDB" id="A0AAD5YJL1"/>
<dbReference type="InterPro" id="IPR032514">
    <property type="entry name" value="GtaA_central"/>
</dbReference>
<accession>A0AAD5YJL1</accession>
<keyword evidence="1" id="KW-0472">Membrane</keyword>
<dbReference type="Proteomes" id="UP001213000">
    <property type="component" value="Unassembled WGS sequence"/>
</dbReference>
<keyword evidence="1" id="KW-1133">Transmembrane helix</keyword>
<dbReference type="EMBL" id="JANIEX010001710">
    <property type="protein sequence ID" value="KAJ3555186.1"/>
    <property type="molecule type" value="Genomic_DNA"/>
</dbReference>
<dbReference type="InterPro" id="IPR008928">
    <property type="entry name" value="6-hairpin_glycosidase_sf"/>
</dbReference>
<evidence type="ECO:0000259" key="2">
    <source>
        <dbReference type="Pfam" id="PF16335"/>
    </source>
</evidence>
<evidence type="ECO:0000313" key="4">
    <source>
        <dbReference type="Proteomes" id="UP001213000"/>
    </source>
</evidence>
<keyword evidence="1" id="KW-0812">Transmembrane</keyword>
<dbReference type="GO" id="GO:0005975">
    <property type="term" value="P:carbohydrate metabolic process"/>
    <property type="evidence" value="ECO:0007669"/>
    <property type="project" value="InterPro"/>
</dbReference>
<reference evidence="3" key="1">
    <citation type="submission" date="2022-07" db="EMBL/GenBank/DDBJ databases">
        <title>Genome Sequence of Leucocoprinus birnbaumii.</title>
        <authorList>
            <person name="Buettner E."/>
        </authorList>
    </citation>
    <scope>NUCLEOTIDE SEQUENCE</scope>
    <source>
        <strain evidence="3">VT141</strain>
    </source>
</reference>
<sequence>MGSSLRTNPVDVLYGALPALLFFNTTLIRDLLKPLLEQQTSSPYAAPDLGNTYPTITGNTNDTHSLSIDNTGSMLIMAYAHAKILGDTSLITNYYSTFQRWADFLVSTSFNFPSSTMTMDGIPGVGSTNLALKTVWGIYSMGKINEAVGSSDTKYLDQATTLSQNWAQSAVTDSHIKFDFDDPASWGLMYNIFPGILFNSIMISNEVLTLQANFYRGQSAGQFPLALRNSQTNIAYPHWNLLTAATIPENMSDVRNQIIKSVHDRIVDSSQKFPLPMRYDITTGEGAMGNSGSAIFGAAYGLLARNLQNVDVNQHPSVTGSRISKDVGAIIGGVVGGLAGTTVIAIGLYIWYRRRRLAREQVSSMEHQDIQPQPFDGAATQERQLALPIKPQVPREHFAPLSRKQREALGYANETLASDNSTVSGHTTSIGVSENSADAIRIEVAQLRRELEYVRDRTDLPPEYI</sequence>
<organism evidence="3 4">
    <name type="scientific">Leucocoprinus birnbaumii</name>
    <dbReference type="NCBI Taxonomy" id="56174"/>
    <lineage>
        <taxon>Eukaryota</taxon>
        <taxon>Fungi</taxon>
        <taxon>Dikarya</taxon>
        <taxon>Basidiomycota</taxon>
        <taxon>Agaricomycotina</taxon>
        <taxon>Agaricomycetes</taxon>
        <taxon>Agaricomycetidae</taxon>
        <taxon>Agaricales</taxon>
        <taxon>Agaricineae</taxon>
        <taxon>Agaricaceae</taxon>
        <taxon>Leucocoprinus</taxon>
    </lineage>
</organism>
<evidence type="ECO:0000313" key="3">
    <source>
        <dbReference type="EMBL" id="KAJ3555186.1"/>
    </source>
</evidence>
<dbReference type="Pfam" id="PF16335">
    <property type="entry name" value="GtaA_6_Hairpin"/>
    <property type="match status" value="1"/>
</dbReference>
<gene>
    <name evidence="3" type="ORF">NP233_g12268</name>
</gene>
<dbReference type="SUPFAM" id="SSF48208">
    <property type="entry name" value="Six-hairpin glycosidases"/>
    <property type="match status" value="1"/>
</dbReference>
<evidence type="ECO:0000256" key="1">
    <source>
        <dbReference type="SAM" id="Phobius"/>
    </source>
</evidence>
<feature type="transmembrane region" description="Helical" evidence="1">
    <location>
        <begin position="327"/>
        <end position="352"/>
    </location>
</feature>
<feature type="domain" description="Glutaminase A central" evidence="2">
    <location>
        <begin position="3"/>
        <end position="300"/>
    </location>
</feature>
<dbReference type="PANTHER" id="PTHR31987">
    <property type="entry name" value="GLUTAMINASE A-RELATED"/>
    <property type="match status" value="1"/>
</dbReference>
<name>A0AAD5YJL1_9AGAR</name>
<keyword evidence="4" id="KW-1185">Reference proteome</keyword>
<comment type="caution">
    <text evidence="3">The sequence shown here is derived from an EMBL/GenBank/DDBJ whole genome shotgun (WGS) entry which is preliminary data.</text>
</comment>